<organism evidence="1 2">
    <name type="scientific">Aureobasidium pullulans EXF-150</name>
    <dbReference type="NCBI Taxonomy" id="1043002"/>
    <lineage>
        <taxon>Eukaryota</taxon>
        <taxon>Fungi</taxon>
        <taxon>Dikarya</taxon>
        <taxon>Ascomycota</taxon>
        <taxon>Pezizomycotina</taxon>
        <taxon>Dothideomycetes</taxon>
        <taxon>Dothideomycetidae</taxon>
        <taxon>Dothideales</taxon>
        <taxon>Saccotheciaceae</taxon>
        <taxon>Aureobasidium</taxon>
    </lineage>
</organism>
<dbReference type="GeneID" id="40746026"/>
<sequence>METVSSDMTLDPQLKIDMDAQDQQAIDHPLIDATDLPMLWAQRVEDGSYNVVGALNSCQSKFDNRTLWQRIPSDGTYVHRNLAPVDCAALRATAISNTTANNKIYLSLDDYENEKTIAFAALYDYNSTKYSRETMQATARQQAAKRGAASRKVNKEKKKEELVVNVVQELAFLKEWQGLRDEEWKRRFDWIIGSVLEVTGVKLAPGST</sequence>
<accession>A0A074XPU2</accession>
<dbReference type="HOGENOM" id="CLU_106351_0_0_1"/>
<dbReference type="EMBL" id="KL584980">
    <property type="protein sequence ID" value="KEQ85659.1"/>
    <property type="molecule type" value="Genomic_DNA"/>
</dbReference>
<keyword evidence="2" id="KW-1185">Reference proteome</keyword>
<evidence type="ECO:0000313" key="2">
    <source>
        <dbReference type="Proteomes" id="UP000030706"/>
    </source>
</evidence>
<dbReference type="AlphaFoldDB" id="A0A074XPU2"/>
<evidence type="ECO:0000313" key="1">
    <source>
        <dbReference type="EMBL" id="KEQ85659.1"/>
    </source>
</evidence>
<name>A0A074XPU2_AURPU</name>
<dbReference type="Proteomes" id="UP000030706">
    <property type="component" value="Unassembled WGS sequence"/>
</dbReference>
<dbReference type="RefSeq" id="XP_029761846.1">
    <property type="nucleotide sequence ID" value="XM_029903720.1"/>
</dbReference>
<proteinExistence type="predicted"/>
<gene>
    <name evidence="1" type="ORF">M438DRAFT_334532</name>
</gene>
<dbReference type="OrthoDB" id="3824517at2759"/>
<protein>
    <submittedName>
        <fullName evidence="1">Uncharacterized protein</fullName>
    </submittedName>
</protein>
<reference evidence="1 2" key="1">
    <citation type="journal article" date="2014" name="BMC Genomics">
        <title>Genome sequencing of four Aureobasidium pullulans varieties: biotechnological potential, stress tolerance, and description of new species.</title>
        <authorList>
            <person name="Gostin Ar C."/>
            <person name="Ohm R.A."/>
            <person name="Kogej T."/>
            <person name="Sonjak S."/>
            <person name="Turk M."/>
            <person name="Zajc J."/>
            <person name="Zalar P."/>
            <person name="Grube M."/>
            <person name="Sun H."/>
            <person name="Han J."/>
            <person name="Sharma A."/>
            <person name="Chiniquy J."/>
            <person name="Ngan C.Y."/>
            <person name="Lipzen A."/>
            <person name="Barry K."/>
            <person name="Grigoriev I.V."/>
            <person name="Gunde-Cimerman N."/>
        </authorList>
    </citation>
    <scope>NUCLEOTIDE SEQUENCE [LARGE SCALE GENOMIC DNA]</scope>
    <source>
        <strain evidence="1 2">EXF-150</strain>
    </source>
</reference>